<dbReference type="GO" id="GO:0009267">
    <property type="term" value="P:cellular response to starvation"/>
    <property type="evidence" value="ECO:0007669"/>
    <property type="project" value="UniProtKB-ARBA"/>
</dbReference>
<dbReference type="PROSITE" id="PS00888">
    <property type="entry name" value="CNMP_BINDING_1"/>
    <property type="match status" value="2"/>
</dbReference>
<evidence type="ECO:0000256" key="7">
    <source>
        <dbReference type="ARBA" id="ARBA00023149"/>
    </source>
</evidence>
<keyword evidence="3" id="KW-0597">Phosphoprotein</keyword>
<evidence type="ECO:0000256" key="3">
    <source>
        <dbReference type="ARBA" id="ARBA00022553"/>
    </source>
</evidence>
<dbReference type="SMART" id="SM00394">
    <property type="entry name" value="RIIa"/>
    <property type="match status" value="1"/>
</dbReference>
<feature type="region of interest" description="Disordered" evidence="9">
    <location>
        <begin position="280"/>
        <end position="304"/>
    </location>
</feature>
<dbReference type="CDD" id="cd12098">
    <property type="entry name" value="DD_R_ScPKA-like"/>
    <property type="match status" value="1"/>
</dbReference>
<feature type="compositionally biased region" description="Polar residues" evidence="9">
    <location>
        <begin position="390"/>
        <end position="411"/>
    </location>
</feature>
<feature type="compositionally biased region" description="Polar residues" evidence="9">
    <location>
        <begin position="445"/>
        <end position="473"/>
    </location>
</feature>
<reference evidence="11 13" key="1">
    <citation type="journal article" date="2020" name="Stud. Mycol.">
        <title>101 Dothideomycetes genomes: a test case for predicting lifestyles and emergence of pathogens.</title>
        <authorList>
            <person name="Haridas S."/>
            <person name="Albert R."/>
            <person name="Binder M."/>
            <person name="Bloem J."/>
            <person name="Labutti K."/>
            <person name="Salamov A."/>
            <person name="Andreopoulos B."/>
            <person name="Baker S."/>
            <person name="Barry K."/>
            <person name="Bills G."/>
            <person name="Bluhm B."/>
            <person name="Cannon C."/>
            <person name="Castanera R."/>
            <person name="Culley D."/>
            <person name="Daum C."/>
            <person name="Ezra D."/>
            <person name="Gonzalez J."/>
            <person name="Henrissat B."/>
            <person name="Kuo A."/>
            <person name="Liang C."/>
            <person name="Lipzen A."/>
            <person name="Lutzoni F."/>
            <person name="Magnuson J."/>
            <person name="Mondo S."/>
            <person name="Nolan M."/>
            <person name="Ohm R."/>
            <person name="Pangilinan J."/>
            <person name="Park H.-J."/>
            <person name="Ramirez L."/>
            <person name="Alfaro M."/>
            <person name="Sun H."/>
            <person name="Tritt A."/>
            <person name="Yoshinaga Y."/>
            <person name="Zwiers L.-H."/>
            <person name="Turgeon B."/>
            <person name="Goodwin S."/>
            <person name="Spatafora J."/>
            <person name="Crous P."/>
            <person name="Grigoriev I."/>
        </authorList>
    </citation>
    <scope>NUCLEOTIDE SEQUENCE</scope>
    <source>
        <strain evidence="11 13">CBS 304.34</strain>
    </source>
</reference>
<dbReference type="InterPro" id="IPR018490">
    <property type="entry name" value="cNMP-bd_dom_sf"/>
</dbReference>
<feature type="domain" description="Cyclic nucleotide-binding" evidence="10">
    <location>
        <begin position="628"/>
        <end position="745"/>
    </location>
</feature>
<dbReference type="PRINTS" id="PR00103">
    <property type="entry name" value="CAMPKINASE"/>
</dbReference>
<keyword evidence="7" id="KW-0114">cAMP</keyword>
<dbReference type="GO" id="GO:0005952">
    <property type="term" value="C:cAMP-dependent protein kinase complex"/>
    <property type="evidence" value="ECO:0007669"/>
    <property type="project" value="InterPro"/>
</dbReference>
<evidence type="ECO:0000259" key="10">
    <source>
        <dbReference type="PROSITE" id="PS50042"/>
    </source>
</evidence>
<dbReference type="GO" id="GO:0004862">
    <property type="term" value="F:cAMP-dependent protein kinase inhibitor activity"/>
    <property type="evidence" value="ECO:0007669"/>
    <property type="project" value="TreeGrafter"/>
</dbReference>
<keyword evidence="12" id="KW-1185">Reference proteome</keyword>
<protein>
    <recommendedName>
        <fullName evidence="2">cAMP-dependent protein kinase regulatory subunit</fullName>
    </recommendedName>
</protein>
<feature type="compositionally biased region" description="Polar residues" evidence="9">
    <location>
        <begin position="419"/>
        <end position="436"/>
    </location>
</feature>
<dbReference type="GO" id="GO:0030552">
    <property type="term" value="F:cAMP binding"/>
    <property type="evidence" value="ECO:0007669"/>
    <property type="project" value="UniProtKB-KW"/>
</dbReference>
<dbReference type="AlphaFoldDB" id="A0A6A6YBI4"/>
<evidence type="ECO:0000256" key="4">
    <source>
        <dbReference type="ARBA" id="ARBA00022566"/>
    </source>
</evidence>
<sequence length="755" mass="80919">MSEKEPAIDVVLKQSSHVSPKPVLGPTKPDAGAAQKVPTRCFSTQHSRHRGPASLAGGCDRQLDSVGVVVLSPLTARLSLALKLGLAAKGMAETAPQRPPPTAHRPPRHRSAPLCRILGGRPSLSAARRASSRGGQAAVRGAGARRAAPAGGDAAGRAARRGHRAGGERSQRSPRAAVSDPVDCAPWHVKSPAAAPGSPHLPARAPPRRPARRHCVPSQPFPDPSLYSHHRRPQFFACCLLALPCCSVHHYALRIRHCVLCRPSHGSSVIPALLASLANQRQRSAGPPQPLPSHHTSMSLPPDYSNEISALNREILKHSPQDVLQFCANFFQRRLESQRAEFLLSQHHSTQGGGMAESTFPGSNPFGSSPSGGLSTAGMHRLEEEEENDTVASPTAQSFPRSTDAAPSSGESPFGNFGGFQSQANSRAAASKSQPPSSLPMDPQSFPSNYNMNRRTSVSAESLNPTSSLNDNWTPPYHQKTDDQQTRLKQAVSGNFLFSHLDDEQSAQVLGALQEKPIPTKGIKVIQQGDVGDYFYVVEDGHFDIFVNKSGKLEPGPDGLGNKVGSVGPGGSFGELALMYNAPRAATVASTEPSTLWALDRVTFRRILMDSAFQRRRMYEGFLEEVPLLSSLTPYERSKIADALETRKFPAGTTIIKEGDVGESFFILESGSAEVYKRGIDKAVNSYKKGDYFGELALLNDAPRAASVVSNTEVKVATLGKDGFQRLLGPVEGIMRRNDPSKLGTEGVDPLAKGK</sequence>
<dbReference type="CDD" id="cd00038">
    <property type="entry name" value="CAP_ED"/>
    <property type="match status" value="2"/>
</dbReference>
<accession>A0A6A6YBI4</accession>
<feature type="region of interest" description="Disordered" evidence="9">
    <location>
        <begin position="346"/>
        <end position="486"/>
    </location>
</feature>
<dbReference type="EMBL" id="MU003710">
    <property type="protein sequence ID" value="KAF2805197.1"/>
    <property type="molecule type" value="Genomic_DNA"/>
</dbReference>
<evidence type="ECO:0000256" key="1">
    <source>
        <dbReference type="ARBA" id="ARBA00005753"/>
    </source>
</evidence>
<dbReference type="PANTHER" id="PTHR11635:SF152">
    <property type="entry name" value="CAMP-DEPENDENT PROTEIN KINASE TYPE I REGULATORY SUBUNIT-RELATED"/>
    <property type="match status" value="1"/>
</dbReference>
<evidence type="ECO:0000256" key="5">
    <source>
        <dbReference type="ARBA" id="ARBA00022737"/>
    </source>
</evidence>
<keyword evidence="5" id="KW-0677">Repeat</keyword>
<feature type="region of interest" description="Disordered" evidence="9">
    <location>
        <begin position="91"/>
        <end position="217"/>
    </location>
</feature>
<dbReference type="PROSITE" id="PS50042">
    <property type="entry name" value="CNMP_BINDING_3"/>
    <property type="match status" value="2"/>
</dbReference>
<dbReference type="SUPFAM" id="SSF51206">
    <property type="entry name" value="cAMP-binding domain-like"/>
    <property type="match status" value="2"/>
</dbReference>
<dbReference type="InterPro" id="IPR018488">
    <property type="entry name" value="cNMP-bd_CS"/>
</dbReference>
<evidence type="ECO:0000256" key="2">
    <source>
        <dbReference type="ARBA" id="ARBA00020355"/>
    </source>
</evidence>
<dbReference type="Proteomes" id="UP000504636">
    <property type="component" value="Unplaced"/>
</dbReference>
<gene>
    <name evidence="11 13" type="ORF">BDZ99DRAFT_540816</name>
</gene>
<dbReference type="GeneID" id="54467615"/>
<comment type="subunit">
    <text evidence="8">Tetramer, composed of 2 regulatory (R) and 2 catalytic (C) subunits. In the presence of cAMP it dissociates into 2 active monomeric C subunits and an R dimer.</text>
</comment>
<dbReference type="Pfam" id="PF00027">
    <property type="entry name" value="cNMP_binding"/>
    <property type="match status" value="2"/>
</dbReference>
<keyword evidence="4" id="KW-0116">cAMP-binding</keyword>
<name>A0A6A6YBI4_9PEZI</name>
<reference evidence="13" key="2">
    <citation type="submission" date="2020-04" db="EMBL/GenBank/DDBJ databases">
        <authorList>
            <consortium name="NCBI Genome Project"/>
        </authorList>
    </citation>
    <scope>NUCLEOTIDE SEQUENCE</scope>
    <source>
        <strain evidence="13">CBS 304.34</strain>
    </source>
</reference>
<feature type="compositionally biased region" description="Low complexity" evidence="9">
    <location>
        <begin position="119"/>
        <end position="157"/>
    </location>
</feature>
<evidence type="ECO:0000313" key="11">
    <source>
        <dbReference type="EMBL" id="KAF2805197.1"/>
    </source>
</evidence>
<dbReference type="RefSeq" id="XP_033572161.1">
    <property type="nucleotide sequence ID" value="XM_033726722.1"/>
</dbReference>
<feature type="compositionally biased region" description="Low complexity" evidence="9">
    <location>
        <begin position="358"/>
        <end position="376"/>
    </location>
</feature>
<dbReference type="PROSITE" id="PS00889">
    <property type="entry name" value="CNMP_BINDING_2"/>
    <property type="match status" value="2"/>
</dbReference>
<dbReference type="GO" id="GO:0005829">
    <property type="term" value="C:cytosol"/>
    <property type="evidence" value="ECO:0007669"/>
    <property type="project" value="TreeGrafter"/>
</dbReference>
<dbReference type="OrthoDB" id="417078at2759"/>
<dbReference type="FunFam" id="2.60.120.10:FF:000039">
    <property type="entry name" value="cAMP-dependent protein kinase regulatory subunit"/>
    <property type="match status" value="1"/>
</dbReference>
<feature type="compositionally biased region" description="Basic residues" evidence="9">
    <location>
        <begin position="206"/>
        <end position="215"/>
    </location>
</feature>
<dbReference type="InterPro" id="IPR014710">
    <property type="entry name" value="RmlC-like_jellyroll"/>
</dbReference>
<dbReference type="Gene3D" id="1.20.890.10">
    <property type="entry name" value="cAMP-dependent protein kinase regulatory subunit, dimerization-anchoring domain"/>
    <property type="match status" value="1"/>
</dbReference>
<dbReference type="GO" id="GO:0005634">
    <property type="term" value="C:nucleus"/>
    <property type="evidence" value="ECO:0007669"/>
    <property type="project" value="TreeGrafter"/>
</dbReference>
<feature type="domain" description="Cyclic nucleotide-binding" evidence="10">
    <location>
        <begin position="497"/>
        <end position="625"/>
    </location>
</feature>
<reference evidence="13" key="3">
    <citation type="submission" date="2025-04" db="UniProtKB">
        <authorList>
            <consortium name="RefSeq"/>
        </authorList>
    </citation>
    <scope>IDENTIFICATION</scope>
    <source>
        <strain evidence="13">CBS 304.34</strain>
    </source>
</reference>
<keyword evidence="6" id="KW-0547">Nucleotide-binding</keyword>
<feature type="region of interest" description="Disordered" evidence="9">
    <location>
        <begin position="1"/>
        <end position="37"/>
    </location>
</feature>
<dbReference type="Gene3D" id="2.60.120.10">
    <property type="entry name" value="Jelly Rolls"/>
    <property type="match status" value="2"/>
</dbReference>
<evidence type="ECO:0000256" key="9">
    <source>
        <dbReference type="SAM" id="MobiDB-lite"/>
    </source>
</evidence>
<evidence type="ECO:0000313" key="12">
    <source>
        <dbReference type="Proteomes" id="UP000504636"/>
    </source>
</evidence>
<dbReference type="FunFam" id="2.60.120.10:FF:000118">
    <property type="entry name" value="cAMP-dependent protein kinase regulatory subunit"/>
    <property type="match status" value="1"/>
</dbReference>
<dbReference type="SMART" id="SM00100">
    <property type="entry name" value="cNMP"/>
    <property type="match status" value="2"/>
</dbReference>
<evidence type="ECO:0000313" key="13">
    <source>
        <dbReference type="RefSeq" id="XP_033572161.1"/>
    </source>
</evidence>
<dbReference type="InterPro" id="IPR050503">
    <property type="entry name" value="cAMP-dep_PK_reg_su-like"/>
</dbReference>
<proteinExistence type="inferred from homology"/>
<dbReference type="PANTHER" id="PTHR11635">
    <property type="entry name" value="CAMP-DEPENDENT PROTEIN KINASE REGULATORY CHAIN"/>
    <property type="match status" value="1"/>
</dbReference>
<dbReference type="SUPFAM" id="SSF47391">
    <property type="entry name" value="Dimerization-anchoring domain of cAMP-dependent PK regulatory subunit"/>
    <property type="match status" value="1"/>
</dbReference>
<feature type="region of interest" description="Disordered" evidence="9">
    <location>
        <begin position="735"/>
        <end position="755"/>
    </location>
</feature>
<evidence type="ECO:0000256" key="6">
    <source>
        <dbReference type="ARBA" id="ARBA00022741"/>
    </source>
</evidence>
<dbReference type="InterPro" id="IPR003117">
    <property type="entry name" value="cAMP_dep_PK_reg_su_I/II_a/b"/>
</dbReference>
<dbReference type="Pfam" id="PF02197">
    <property type="entry name" value="RIIa"/>
    <property type="match status" value="1"/>
</dbReference>
<dbReference type="GO" id="GO:0034236">
    <property type="term" value="F:protein kinase A catalytic subunit binding"/>
    <property type="evidence" value="ECO:0007669"/>
    <property type="project" value="TreeGrafter"/>
</dbReference>
<dbReference type="InterPro" id="IPR000595">
    <property type="entry name" value="cNMP-bd_dom"/>
</dbReference>
<comment type="similarity">
    <text evidence="1">Belongs to the cAMP-dependent kinase regulatory chain family.</text>
</comment>
<organism evidence="11">
    <name type="scientific">Mytilinidion resinicola</name>
    <dbReference type="NCBI Taxonomy" id="574789"/>
    <lineage>
        <taxon>Eukaryota</taxon>
        <taxon>Fungi</taxon>
        <taxon>Dikarya</taxon>
        <taxon>Ascomycota</taxon>
        <taxon>Pezizomycotina</taxon>
        <taxon>Dothideomycetes</taxon>
        <taxon>Pleosporomycetidae</taxon>
        <taxon>Mytilinidiales</taxon>
        <taxon>Mytilinidiaceae</taxon>
        <taxon>Mytilinidion</taxon>
    </lineage>
</organism>
<evidence type="ECO:0000256" key="8">
    <source>
        <dbReference type="ARBA" id="ARBA00025979"/>
    </source>
</evidence>